<dbReference type="STRING" id="1182542.W9XV53"/>
<dbReference type="GO" id="GO:0031072">
    <property type="term" value="F:heat shock protein binding"/>
    <property type="evidence" value="ECO:0007669"/>
    <property type="project" value="TreeGrafter"/>
</dbReference>
<feature type="domain" description="J" evidence="2">
    <location>
        <begin position="8"/>
        <end position="76"/>
    </location>
</feature>
<dbReference type="GO" id="GO:0005737">
    <property type="term" value="C:cytoplasm"/>
    <property type="evidence" value="ECO:0007669"/>
    <property type="project" value="TreeGrafter"/>
</dbReference>
<evidence type="ECO:0000313" key="4">
    <source>
        <dbReference type="Proteomes" id="UP000019478"/>
    </source>
</evidence>
<feature type="region of interest" description="Disordered" evidence="1">
    <location>
        <begin position="83"/>
        <end position="644"/>
    </location>
</feature>
<sequence>MASPLPPDPYVALGVSKDADISAIRTAHRKLALKHHPDRIKDEAQRERGKDEFQKIQQAYELLSDPVRRSRYDDRVRLAELRREAMMRDPPPTATTATRTYPMRPAPAPAPTSTPAREYREDGNYFEEIRQPRNPAAYDYRDPYEETPPRTTSRKYPEYEKRAPPPSKPAEKSKKPSTVWPGMMAAAAAVKLKSQAEKTRNSKTEEKNRDREKRRDRSEKLETRRTAYVDDSESEIEIRPSLKSTSRSKTTPHFEPASEAPRRRSPRSEKPREHDEANFDYKWERHHEDSKAYMAKAKNRPSMDRADSDAYQYWVGDSRSSGRRSGSDNERRPSSSKGHRAPVEDYFPPTFSKSTSSPSNLRPHVEERTPSKPSASTPRDRDWDRERDQRRRMPPTLPRSQTAPVPKLSTKKDTAPAKGSNLKHAETQMHDSGYGSSPSPHTPEMREGSPPPRPTRPRQTSTKYQIVDPDDRDDFSRTPRVNKLDDYSDRYARTYHRSPESMIREPMPRDSDRRKERPEHPRVETRPSKASRGASLMEDFVQTPPVRRTESARYEDRASPRSSRESPPVSRNNSGRDKLFAEISPDDSRHARPYPVDKVHIAPRREPQYATYMRDAPDYRDGEPSSRYREPPRMRRPSVSVGGY</sequence>
<feature type="compositionally biased region" description="Basic and acidic residues" evidence="1">
    <location>
        <begin position="194"/>
        <end position="228"/>
    </location>
</feature>
<feature type="compositionally biased region" description="Polar residues" evidence="1">
    <location>
        <begin position="242"/>
        <end position="251"/>
    </location>
</feature>
<evidence type="ECO:0000259" key="2">
    <source>
        <dbReference type="PROSITE" id="PS50076"/>
    </source>
</evidence>
<feature type="compositionally biased region" description="Low complexity" evidence="1">
    <location>
        <begin position="94"/>
        <end position="103"/>
    </location>
</feature>
<evidence type="ECO:0000313" key="3">
    <source>
        <dbReference type="EMBL" id="EXJ81235.1"/>
    </source>
</evidence>
<dbReference type="PRINTS" id="PR00625">
    <property type="entry name" value="JDOMAIN"/>
</dbReference>
<organism evidence="3 4">
    <name type="scientific">Capronia epimyces CBS 606.96</name>
    <dbReference type="NCBI Taxonomy" id="1182542"/>
    <lineage>
        <taxon>Eukaryota</taxon>
        <taxon>Fungi</taxon>
        <taxon>Dikarya</taxon>
        <taxon>Ascomycota</taxon>
        <taxon>Pezizomycotina</taxon>
        <taxon>Eurotiomycetes</taxon>
        <taxon>Chaetothyriomycetidae</taxon>
        <taxon>Chaetothyriales</taxon>
        <taxon>Herpotrichiellaceae</taxon>
        <taxon>Capronia</taxon>
    </lineage>
</organism>
<dbReference type="InterPro" id="IPR052594">
    <property type="entry name" value="J_domain-containing_protein"/>
</dbReference>
<feature type="compositionally biased region" description="Basic and acidic residues" evidence="1">
    <location>
        <begin position="378"/>
        <end position="391"/>
    </location>
</feature>
<dbReference type="eggNOG" id="KOG0712">
    <property type="taxonomic scope" value="Eukaryota"/>
</dbReference>
<dbReference type="InterPro" id="IPR036869">
    <property type="entry name" value="J_dom_sf"/>
</dbReference>
<accession>W9XV53</accession>
<dbReference type="HOGENOM" id="CLU_407109_0_0_1"/>
<dbReference type="OrthoDB" id="10250354at2759"/>
<feature type="compositionally biased region" description="Basic and acidic residues" evidence="1">
    <location>
        <begin position="574"/>
        <end position="607"/>
    </location>
</feature>
<dbReference type="GeneID" id="19171623"/>
<feature type="compositionally biased region" description="Basic and acidic residues" evidence="1">
    <location>
        <begin position="547"/>
        <end position="564"/>
    </location>
</feature>
<feature type="compositionally biased region" description="Basic and acidic residues" evidence="1">
    <location>
        <begin position="155"/>
        <end position="174"/>
    </location>
</feature>
<dbReference type="PANTHER" id="PTHR44144">
    <property type="entry name" value="DNAJ HOMOLOG SUBFAMILY C MEMBER 9"/>
    <property type="match status" value="1"/>
</dbReference>
<dbReference type="InterPro" id="IPR001623">
    <property type="entry name" value="DnaJ_domain"/>
</dbReference>
<dbReference type="AlphaFoldDB" id="W9XV53"/>
<evidence type="ECO:0000256" key="1">
    <source>
        <dbReference type="SAM" id="MobiDB-lite"/>
    </source>
</evidence>
<dbReference type="EMBL" id="AMGY01000006">
    <property type="protein sequence ID" value="EXJ81235.1"/>
    <property type="molecule type" value="Genomic_DNA"/>
</dbReference>
<dbReference type="Proteomes" id="UP000019478">
    <property type="component" value="Unassembled WGS sequence"/>
</dbReference>
<dbReference type="Pfam" id="PF00226">
    <property type="entry name" value="DnaJ"/>
    <property type="match status" value="1"/>
</dbReference>
<dbReference type="CDD" id="cd06257">
    <property type="entry name" value="DnaJ"/>
    <property type="match status" value="1"/>
</dbReference>
<feature type="compositionally biased region" description="Basic and acidic residues" evidence="1">
    <location>
        <begin position="260"/>
        <end position="291"/>
    </location>
</feature>
<dbReference type="InterPro" id="IPR018253">
    <property type="entry name" value="DnaJ_domain_CS"/>
</dbReference>
<dbReference type="RefSeq" id="XP_007735823.1">
    <property type="nucleotide sequence ID" value="XM_007737633.1"/>
</dbReference>
<feature type="compositionally biased region" description="Basic and acidic residues" evidence="1">
    <location>
        <begin position="615"/>
        <end position="633"/>
    </location>
</feature>
<keyword evidence="4" id="KW-1185">Reference proteome</keyword>
<protein>
    <recommendedName>
        <fullName evidence="2">J domain-containing protein</fullName>
    </recommendedName>
</protein>
<dbReference type="PROSITE" id="PS00636">
    <property type="entry name" value="DNAJ_1"/>
    <property type="match status" value="1"/>
</dbReference>
<dbReference type="PROSITE" id="PS50076">
    <property type="entry name" value="DNAJ_2"/>
    <property type="match status" value="1"/>
</dbReference>
<dbReference type="GO" id="GO:0005634">
    <property type="term" value="C:nucleus"/>
    <property type="evidence" value="ECO:0007669"/>
    <property type="project" value="TreeGrafter"/>
</dbReference>
<feature type="compositionally biased region" description="Basic and acidic residues" evidence="1">
    <location>
        <begin position="139"/>
        <end position="148"/>
    </location>
</feature>
<dbReference type="Gene3D" id="1.10.287.110">
    <property type="entry name" value="DnaJ domain"/>
    <property type="match status" value="1"/>
</dbReference>
<gene>
    <name evidence="3" type="ORF">A1O3_07525</name>
</gene>
<feature type="compositionally biased region" description="Basic and acidic residues" evidence="1">
    <location>
        <begin position="474"/>
        <end position="527"/>
    </location>
</feature>
<dbReference type="PANTHER" id="PTHR44144:SF1">
    <property type="entry name" value="DNAJ HOMOLOG SUBFAMILY C MEMBER 9"/>
    <property type="match status" value="1"/>
</dbReference>
<dbReference type="SUPFAM" id="SSF46565">
    <property type="entry name" value="Chaperone J-domain"/>
    <property type="match status" value="1"/>
</dbReference>
<comment type="caution">
    <text evidence="3">The sequence shown here is derived from an EMBL/GenBank/DDBJ whole genome shotgun (WGS) entry which is preliminary data.</text>
</comment>
<feature type="compositionally biased region" description="Basic and acidic residues" evidence="1">
    <location>
        <begin position="117"/>
        <end position="131"/>
    </location>
</feature>
<reference evidence="3 4" key="1">
    <citation type="submission" date="2013-03" db="EMBL/GenBank/DDBJ databases">
        <title>The Genome Sequence of Capronia epimyces CBS 606.96.</title>
        <authorList>
            <consortium name="The Broad Institute Genomics Platform"/>
            <person name="Cuomo C."/>
            <person name="de Hoog S."/>
            <person name="Gorbushina A."/>
            <person name="Walker B."/>
            <person name="Young S.K."/>
            <person name="Zeng Q."/>
            <person name="Gargeya S."/>
            <person name="Fitzgerald M."/>
            <person name="Haas B."/>
            <person name="Abouelleil A."/>
            <person name="Allen A.W."/>
            <person name="Alvarado L."/>
            <person name="Arachchi H.M."/>
            <person name="Berlin A.M."/>
            <person name="Chapman S.B."/>
            <person name="Gainer-Dewar J."/>
            <person name="Goldberg J."/>
            <person name="Griggs A."/>
            <person name="Gujja S."/>
            <person name="Hansen M."/>
            <person name="Howarth C."/>
            <person name="Imamovic A."/>
            <person name="Ireland A."/>
            <person name="Larimer J."/>
            <person name="McCowan C."/>
            <person name="Murphy C."/>
            <person name="Pearson M."/>
            <person name="Poon T.W."/>
            <person name="Priest M."/>
            <person name="Roberts A."/>
            <person name="Saif S."/>
            <person name="Shea T."/>
            <person name="Sisk P."/>
            <person name="Sykes S."/>
            <person name="Wortman J."/>
            <person name="Nusbaum C."/>
            <person name="Birren B."/>
        </authorList>
    </citation>
    <scope>NUCLEOTIDE SEQUENCE [LARGE SCALE GENOMIC DNA]</scope>
    <source>
        <strain evidence="3 4">CBS 606.96</strain>
    </source>
</reference>
<feature type="compositionally biased region" description="Low complexity" evidence="1">
    <location>
        <begin position="347"/>
        <end position="359"/>
    </location>
</feature>
<dbReference type="SMART" id="SM00271">
    <property type="entry name" value="DnaJ"/>
    <property type="match status" value="1"/>
</dbReference>
<proteinExistence type="predicted"/>
<name>W9XV53_9EURO</name>